<sequence>MLELRECARHIGFRLEDQCSILRKQPLDDAHIKEYTYGAPETGRSNTGPGDWPQLRTHVASSSRHVAPGIRVPSTLRHVPIRDRRSVSMQSGVSFDTVGTPETDALQPVKKKAAKQAAPLPGWEGENPRCQMCPKKKAFKATVFNGGMFCNKHTRKNMKEEQASKGHIVQWTDDHDATTTDLAMTLVYPTIPPLAYTGDGEDDWEFYQEQAHQNAVVKGFIDATNTRYTEAMGPDEAADEKEQHVHENFLKQQRDYDHKPYEEASIRLYTDHWIITRLRLLFLVILTYHRGGTSIYPVGGANNGYGEDRTLTMTHRIREITDILARDKRVVMDVIEGRGVAALASNPGKFEERKTSNFKCNAKKKRKLEASAGQSISGEHQHADGETTGSAPFLADNEDEVMSMPALESYATKRRPGPKRRKTQQTGPESSMTEQSVHEDGVILPVFDPLPNILHRTSALPVPYPDTIAQVMYNMGYSPVLPHLTPDTQTSPSTRLQQNQDSDAQYTPADVRTGETSLDHGKEWLDFDSFLQDPANQQTWGLMS</sequence>
<feature type="region of interest" description="Disordered" evidence="1">
    <location>
        <begin position="483"/>
        <end position="515"/>
    </location>
</feature>
<dbReference type="EMBL" id="JAUTXT010000061">
    <property type="protein sequence ID" value="KAK3670199.1"/>
    <property type="molecule type" value="Genomic_DNA"/>
</dbReference>
<evidence type="ECO:0000313" key="2">
    <source>
        <dbReference type="EMBL" id="KAK3670199.1"/>
    </source>
</evidence>
<organism evidence="2 3">
    <name type="scientific">Recurvomyces mirabilis</name>
    <dbReference type="NCBI Taxonomy" id="574656"/>
    <lineage>
        <taxon>Eukaryota</taxon>
        <taxon>Fungi</taxon>
        <taxon>Dikarya</taxon>
        <taxon>Ascomycota</taxon>
        <taxon>Pezizomycotina</taxon>
        <taxon>Dothideomycetes</taxon>
        <taxon>Dothideomycetidae</taxon>
        <taxon>Mycosphaerellales</taxon>
        <taxon>Teratosphaeriaceae</taxon>
        <taxon>Recurvomyces</taxon>
    </lineage>
</organism>
<feature type="compositionally biased region" description="Basic residues" evidence="1">
    <location>
        <begin position="412"/>
        <end position="423"/>
    </location>
</feature>
<dbReference type="Proteomes" id="UP001274830">
    <property type="component" value="Unassembled WGS sequence"/>
</dbReference>
<feature type="compositionally biased region" description="Polar residues" evidence="1">
    <location>
        <begin position="424"/>
        <end position="435"/>
    </location>
</feature>
<dbReference type="AlphaFoldDB" id="A0AAE0TN28"/>
<accession>A0AAE0TN28</accession>
<feature type="region of interest" description="Disordered" evidence="1">
    <location>
        <begin position="408"/>
        <end position="440"/>
    </location>
</feature>
<reference evidence="2" key="1">
    <citation type="submission" date="2023-07" db="EMBL/GenBank/DDBJ databases">
        <title>Black Yeasts Isolated from many extreme environments.</title>
        <authorList>
            <person name="Coleine C."/>
            <person name="Stajich J.E."/>
            <person name="Selbmann L."/>
        </authorList>
    </citation>
    <scope>NUCLEOTIDE SEQUENCE</scope>
    <source>
        <strain evidence="2">CCFEE 5485</strain>
    </source>
</reference>
<evidence type="ECO:0000313" key="3">
    <source>
        <dbReference type="Proteomes" id="UP001274830"/>
    </source>
</evidence>
<name>A0AAE0TN28_9PEZI</name>
<protein>
    <submittedName>
        <fullName evidence="2">Uncharacterized protein</fullName>
    </submittedName>
</protein>
<feature type="compositionally biased region" description="Polar residues" evidence="1">
    <location>
        <begin position="486"/>
        <end position="505"/>
    </location>
</feature>
<evidence type="ECO:0000256" key="1">
    <source>
        <dbReference type="SAM" id="MobiDB-lite"/>
    </source>
</evidence>
<comment type="caution">
    <text evidence="2">The sequence shown here is derived from an EMBL/GenBank/DDBJ whole genome shotgun (WGS) entry which is preliminary data.</text>
</comment>
<proteinExistence type="predicted"/>
<gene>
    <name evidence="2" type="ORF">LTR78_009955</name>
</gene>
<feature type="region of interest" description="Disordered" evidence="1">
    <location>
        <begin position="369"/>
        <end position="393"/>
    </location>
</feature>
<keyword evidence="3" id="KW-1185">Reference proteome</keyword>